<accession>A0ABU2N6G8</accession>
<evidence type="ECO:0000313" key="2">
    <source>
        <dbReference type="Proteomes" id="UP001183202"/>
    </source>
</evidence>
<proteinExistence type="predicted"/>
<evidence type="ECO:0000313" key="1">
    <source>
        <dbReference type="EMBL" id="MDT0349537.1"/>
    </source>
</evidence>
<comment type="caution">
    <text evidence="1">The sequence shown here is derived from an EMBL/GenBank/DDBJ whole genome shotgun (WGS) entry which is preliminary data.</text>
</comment>
<protein>
    <submittedName>
        <fullName evidence="1">Uncharacterized protein</fullName>
    </submittedName>
</protein>
<reference evidence="2" key="1">
    <citation type="submission" date="2023-07" db="EMBL/GenBank/DDBJ databases">
        <title>30 novel species of actinomycetes from the DSMZ collection.</title>
        <authorList>
            <person name="Nouioui I."/>
        </authorList>
    </citation>
    <scope>NUCLEOTIDE SEQUENCE [LARGE SCALE GENOMIC DNA]</scope>
    <source>
        <strain evidence="2">DSM 45834</strain>
    </source>
</reference>
<organism evidence="1 2">
    <name type="scientific">Pseudonocardia charpentierae</name>
    <dbReference type="NCBI Taxonomy" id="3075545"/>
    <lineage>
        <taxon>Bacteria</taxon>
        <taxon>Bacillati</taxon>
        <taxon>Actinomycetota</taxon>
        <taxon>Actinomycetes</taxon>
        <taxon>Pseudonocardiales</taxon>
        <taxon>Pseudonocardiaceae</taxon>
        <taxon>Pseudonocardia</taxon>
    </lineage>
</organism>
<dbReference type="EMBL" id="JAVREJ010000004">
    <property type="protein sequence ID" value="MDT0349537.1"/>
    <property type="molecule type" value="Genomic_DNA"/>
</dbReference>
<keyword evidence="2" id="KW-1185">Reference proteome</keyword>
<gene>
    <name evidence="1" type="ORF">RM445_08385</name>
</gene>
<dbReference type="Proteomes" id="UP001183202">
    <property type="component" value="Unassembled WGS sequence"/>
</dbReference>
<dbReference type="RefSeq" id="WP_311555558.1">
    <property type="nucleotide sequence ID" value="NZ_JAVREJ010000004.1"/>
</dbReference>
<name>A0ABU2N6G8_9PSEU</name>
<sequence length="402" mass="44326">MSSHRALAHDVSRIRPPSAYAPSGRFDAIIVPAARGAAALNGAAHLSARLGVPLVALCSKDTRAVEAAARVAHVRGCRALVVDVPTTYRHDWLPARTTAPRLRGANAHRRSDTSLKRNLGLLMARLYGWGKILFLDDDIGDSIDGTPVSVPPPIVRRLAAELDVSQIAGLTCREFPDNSVVCHARRLAGYRQDTFVSGAALAVNCNDQPVPFFPDIYNEDWFFFSPLVAERRLGLAGTATQAPYDPFADPQRAREEEFGDLLAEGLYTLFEKQAPEIDYFERLDAADERYWQWYIEARRETLALTSLSLESAVEYAHDADRCAAALHSLDAAIGQLDRLSALICADYVAAWAGDLREWEWSTQRVRSVAATTDVMRELDLPTWDVIGRSDYSRGQVFIGTAA</sequence>